<evidence type="ECO:0000313" key="3">
    <source>
        <dbReference type="EMBL" id="MFE8701247.1"/>
    </source>
</evidence>
<dbReference type="Proteomes" id="UP001601059">
    <property type="component" value="Unassembled WGS sequence"/>
</dbReference>
<dbReference type="EMBL" id="JBIACK010000004">
    <property type="protein sequence ID" value="MFE8700908.1"/>
    <property type="molecule type" value="Genomic_DNA"/>
</dbReference>
<dbReference type="PANTHER" id="PTHR10859">
    <property type="entry name" value="GLYCOSYL TRANSFERASE"/>
    <property type="match status" value="1"/>
</dbReference>
<accession>A0ABW6KDD0</accession>
<evidence type="ECO:0000313" key="2">
    <source>
        <dbReference type="EMBL" id="MFE8700908.1"/>
    </source>
</evidence>
<dbReference type="RefSeq" id="WP_389360557.1">
    <property type="nucleotide sequence ID" value="NZ_JBIACK010000004.1"/>
</dbReference>
<feature type="domain" description="Glycosyltransferase 2-like" evidence="1">
    <location>
        <begin position="7"/>
        <end position="106"/>
    </location>
</feature>
<dbReference type="InterPro" id="IPR001173">
    <property type="entry name" value="Glyco_trans_2-like"/>
</dbReference>
<keyword evidence="2" id="KW-0328">Glycosyltransferase</keyword>
<dbReference type="SUPFAM" id="SSF53448">
    <property type="entry name" value="Nucleotide-diphospho-sugar transferases"/>
    <property type="match status" value="1"/>
</dbReference>
<keyword evidence="2" id="KW-0808">Transferase</keyword>
<dbReference type="InterPro" id="IPR029044">
    <property type="entry name" value="Nucleotide-diphossugar_trans"/>
</dbReference>
<gene>
    <name evidence="2" type="ORF">ACFYKX_09795</name>
    <name evidence="3" type="ORF">ACFYKX_11630</name>
</gene>
<protein>
    <submittedName>
        <fullName evidence="2">Glycosyltransferase</fullName>
        <ecNumber evidence="2">2.4.-.-</ecNumber>
    </submittedName>
</protein>
<dbReference type="Gene3D" id="3.90.550.10">
    <property type="entry name" value="Spore Coat Polysaccharide Biosynthesis Protein SpsA, Chain A"/>
    <property type="match status" value="1"/>
</dbReference>
<reference evidence="2 4" key="1">
    <citation type="submission" date="2024-08" db="EMBL/GenBank/DDBJ databases">
        <title>Two novel Cytobacillus novel species.</title>
        <authorList>
            <person name="Liu G."/>
        </authorList>
    </citation>
    <scope>NUCLEOTIDE SEQUENCE [LARGE SCALE GENOMIC DNA]</scope>
    <source>
        <strain evidence="2 4">FJAT-54145</strain>
    </source>
</reference>
<name>A0ABW6KDD0_9BACI</name>
<dbReference type="EMBL" id="JBIACK010000004">
    <property type="protein sequence ID" value="MFE8701247.1"/>
    <property type="molecule type" value="Genomic_DNA"/>
</dbReference>
<sequence>MPSPFLSLIIPCYREAERLPSTIKSLLSWKETFPHSLEVILVIEPSPDETLDVARSLANTHEWMTVIENEQRLGKGGTVAHGMKQANGEWRAFCDADGATDFSFFTQVFSQTPLPSIIIASRAHPQSQLIPKQPFFRQLTGLLFRYATRLITHLPYPDTQCGCKVFHHTLVPILFEPLQEQGFAMDVELLLKARRLQEPVLELPCIWRDQPGSTVHPIQDGLRMLTTLIRLRKQLIRKERLALESQHLSSYE</sequence>
<organism evidence="2 4">
    <name type="scientific">Cytobacillus spartinae</name>
    <dbReference type="NCBI Taxonomy" id="3299023"/>
    <lineage>
        <taxon>Bacteria</taxon>
        <taxon>Bacillati</taxon>
        <taxon>Bacillota</taxon>
        <taxon>Bacilli</taxon>
        <taxon>Bacillales</taxon>
        <taxon>Bacillaceae</taxon>
        <taxon>Cytobacillus</taxon>
    </lineage>
</organism>
<dbReference type="PANTHER" id="PTHR10859:SF91">
    <property type="entry name" value="DOLICHYL-PHOSPHATE BETA-GLUCOSYLTRANSFERASE"/>
    <property type="match status" value="1"/>
</dbReference>
<keyword evidence="4" id="KW-1185">Reference proteome</keyword>
<evidence type="ECO:0000259" key="1">
    <source>
        <dbReference type="Pfam" id="PF00535"/>
    </source>
</evidence>
<comment type="caution">
    <text evidence="2">The sequence shown here is derived from an EMBL/GenBank/DDBJ whole genome shotgun (WGS) entry which is preliminary data.</text>
</comment>
<proteinExistence type="predicted"/>
<dbReference type="GO" id="GO:0016757">
    <property type="term" value="F:glycosyltransferase activity"/>
    <property type="evidence" value="ECO:0007669"/>
    <property type="project" value="UniProtKB-KW"/>
</dbReference>
<dbReference type="EC" id="2.4.-.-" evidence="2"/>
<evidence type="ECO:0000313" key="4">
    <source>
        <dbReference type="Proteomes" id="UP001601059"/>
    </source>
</evidence>
<dbReference type="Pfam" id="PF00535">
    <property type="entry name" value="Glycos_transf_2"/>
    <property type="match status" value="1"/>
</dbReference>